<comment type="caution">
    <text evidence="1">The sequence shown here is derived from an EMBL/GenBank/DDBJ whole genome shotgun (WGS) entry which is preliminary data.</text>
</comment>
<dbReference type="EMBL" id="CASHSV030000615">
    <property type="protein sequence ID" value="CAJ2670559.1"/>
    <property type="molecule type" value="Genomic_DNA"/>
</dbReference>
<sequence>MAETLKFVYIMILFVSLFIVVVVGQRKCNTDEECYKKYPDAAPGTMTCFGGTILRTRLNSIELFVNENKVENYSLTYVKVFLKVCWIIFMFKLSCKDWIF</sequence>
<proteinExistence type="predicted"/>
<reference evidence="1" key="1">
    <citation type="submission" date="2023-10" db="EMBL/GenBank/DDBJ databases">
        <authorList>
            <person name="Rodriguez Cubillos JULIANA M."/>
            <person name="De Vega J."/>
        </authorList>
    </citation>
    <scope>NUCLEOTIDE SEQUENCE</scope>
</reference>
<evidence type="ECO:0000313" key="2">
    <source>
        <dbReference type="Proteomes" id="UP001177021"/>
    </source>
</evidence>
<gene>
    <name evidence="1" type="ORF">MILVUS5_LOCUS34573</name>
</gene>
<keyword evidence="2" id="KW-1185">Reference proteome</keyword>
<protein>
    <submittedName>
        <fullName evidence="1">Uncharacterized protein</fullName>
    </submittedName>
</protein>
<organism evidence="1 2">
    <name type="scientific">Trifolium pratense</name>
    <name type="common">Red clover</name>
    <dbReference type="NCBI Taxonomy" id="57577"/>
    <lineage>
        <taxon>Eukaryota</taxon>
        <taxon>Viridiplantae</taxon>
        <taxon>Streptophyta</taxon>
        <taxon>Embryophyta</taxon>
        <taxon>Tracheophyta</taxon>
        <taxon>Spermatophyta</taxon>
        <taxon>Magnoliopsida</taxon>
        <taxon>eudicotyledons</taxon>
        <taxon>Gunneridae</taxon>
        <taxon>Pentapetalae</taxon>
        <taxon>rosids</taxon>
        <taxon>fabids</taxon>
        <taxon>Fabales</taxon>
        <taxon>Fabaceae</taxon>
        <taxon>Papilionoideae</taxon>
        <taxon>50 kb inversion clade</taxon>
        <taxon>NPAAA clade</taxon>
        <taxon>Hologalegina</taxon>
        <taxon>IRL clade</taxon>
        <taxon>Trifolieae</taxon>
        <taxon>Trifolium</taxon>
    </lineage>
</organism>
<dbReference type="Proteomes" id="UP001177021">
    <property type="component" value="Unassembled WGS sequence"/>
</dbReference>
<name>A0ACB0LR35_TRIPR</name>
<evidence type="ECO:0000313" key="1">
    <source>
        <dbReference type="EMBL" id="CAJ2670559.1"/>
    </source>
</evidence>
<accession>A0ACB0LR35</accession>